<evidence type="ECO:0000313" key="1">
    <source>
        <dbReference type="EMBL" id="GAP40973.1"/>
    </source>
</evidence>
<gene>
    <name evidence="1" type="ORF">ATC1_13955</name>
</gene>
<accession>A0A0S7BL28</accession>
<proteinExistence type="predicted"/>
<dbReference type="OrthoDB" id="765606at2"/>
<dbReference type="RefSeq" id="WP_062281251.1">
    <property type="nucleotide sequence ID" value="NZ_DF968181.1"/>
</dbReference>
<dbReference type="Proteomes" id="UP000053370">
    <property type="component" value="Unassembled WGS sequence"/>
</dbReference>
<dbReference type="EMBL" id="DF968181">
    <property type="protein sequence ID" value="GAP40973.1"/>
    <property type="molecule type" value="Genomic_DNA"/>
</dbReference>
<protein>
    <submittedName>
        <fullName evidence="1">Uncharacterized protein</fullName>
    </submittedName>
</protein>
<keyword evidence="2" id="KW-1185">Reference proteome</keyword>
<evidence type="ECO:0000313" key="2">
    <source>
        <dbReference type="Proteomes" id="UP000053370"/>
    </source>
</evidence>
<dbReference type="AlphaFoldDB" id="A0A0S7BL28"/>
<organism evidence="1">
    <name type="scientific">Flexilinea flocculi</name>
    <dbReference type="NCBI Taxonomy" id="1678840"/>
    <lineage>
        <taxon>Bacteria</taxon>
        <taxon>Bacillati</taxon>
        <taxon>Chloroflexota</taxon>
        <taxon>Anaerolineae</taxon>
        <taxon>Anaerolineales</taxon>
        <taxon>Anaerolineaceae</taxon>
        <taxon>Flexilinea</taxon>
    </lineage>
</organism>
<name>A0A0S7BL28_9CHLR</name>
<sequence length="530" mass="60068">MNLDGPPTFQGSIKKIQIISNNICFAPRPEPDEEVEQRLTINADGGVWFSGYTFGQGFHNYLCGRRKNFTIGKEAAVPILDAIGTYFSDAPDMVFVTDSGRWDVTITNTAGKPYQFAGSIGFDLNVDGVDLSDLIRDTLNMPDLFLFDGNSKPDSVNKISINYHRVTKIKPNVPLSDSVEYCTWDYSEQLILDRESESLEHIQQFGSGCIVSKKYYVQDGVVNLLDNLDADSLFAHISGNSPDDFTDPLETKNYEITVDFKKRSQLMIKGTFDKNGLPGDFPELAESIFDFMQFYGIDEMLNPAVYTKARRKINDSIFCSVEFYDCGKSYYYATDDDSLKNGDDVLVPVGKDGHSAIAKIIRIEYFQADNVPFPMDKVKRIIRKCTDDDFNISIEANIQENKSIELDKINPMIKKRFDIKDPMVSFEEFELCNEEFSRVKVKVWAELSEGCLIISGQDLGEAAVVMSGEEEYEYFYKFDQENTELLLALSAPKRENIKEMLLQKFGGMDGCSLLREFCNVNNITYSFFSC</sequence>
<dbReference type="STRING" id="1678840.ATC1_13955"/>
<reference evidence="1" key="1">
    <citation type="journal article" date="2015" name="Genome Announc.">
        <title>Draft Genome Sequence of Anaerolineae Strain TC1, a Novel Isolate from a Methanogenic Wastewater Treatment System.</title>
        <authorList>
            <person name="Matsuura N."/>
            <person name="Tourlousse D.M."/>
            <person name="Sun L."/>
            <person name="Toyonaga M."/>
            <person name="Kuroda K."/>
            <person name="Ohashi A."/>
            <person name="Cruz R."/>
            <person name="Yamaguchi T."/>
            <person name="Sekiguchi Y."/>
        </authorList>
    </citation>
    <scope>NUCLEOTIDE SEQUENCE [LARGE SCALE GENOMIC DNA]</scope>
    <source>
        <strain evidence="1">TC1</strain>
    </source>
</reference>